<sequence length="283" mass="30950">MGKQINIGNLTNHDNHLNSSSSTTTSSSSSSSSSFCTTSNAINSPSRISSSSKQSTKATSTCTKVKKSQKSPQEVLQNGNIGNQEKKHHKTGDDENSKHPAYRGVRKRNWGKWVSEIREPRKKSRIWLGTYPTAEMAARAHDVAALAIKGHSAYLNFPHLAHELPRPATTSPKDIQAAAAKAAVATFPDENGAEVEPSRAELPNSHSSSDLSLHNMQESSNSPSTDYDDTFFDLPDLSFDVTSTTDHLDGYNCFYNSSSWPAGAEPGFRLEEPFLWECYHATS</sequence>
<reference evidence="11 12" key="1">
    <citation type="submission" date="2024-11" db="EMBL/GenBank/DDBJ databases">
        <title>A near-complete genome assembly of Cinchona calisaya.</title>
        <authorList>
            <person name="Lian D.C."/>
            <person name="Zhao X.W."/>
            <person name="Wei L."/>
        </authorList>
    </citation>
    <scope>NUCLEOTIDE SEQUENCE [LARGE SCALE GENOMIC DNA]</scope>
    <source>
        <tissue evidence="11">Nenye</tissue>
    </source>
</reference>
<dbReference type="GO" id="GO:0003677">
    <property type="term" value="F:DNA binding"/>
    <property type="evidence" value="ECO:0007669"/>
    <property type="project" value="UniProtKB-KW"/>
</dbReference>
<dbReference type="AlphaFoldDB" id="A0ABD2ZGP6"/>
<comment type="subcellular location">
    <subcellularLocation>
        <location evidence="1">Nucleus</location>
    </subcellularLocation>
</comment>
<evidence type="ECO:0000256" key="6">
    <source>
        <dbReference type="ARBA" id="ARBA00023163"/>
    </source>
</evidence>
<dbReference type="PANTHER" id="PTHR31985:SF130">
    <property type="entry name" value="ETHYLENE-RESPONSIVE TRANSCRIPTION FACTOR ERF034"/>
    <property type="match status" value="1"/>
</dbReference>
<dbReference type="EMBL" id="JBJUIK010000010">
    <property type="protein sequence ID" value="KAL3516888.1"/>
    <property type="molecule type" value="Genomic_DNA"/>
</dbReference>
<comment type="caution">
    <text evidence="11">The sequence shown here is derived from an EMBL/GenBank/DDBJ whole genome shotgun (WGS) entry which is preliminary data.</text>
</comment>
<keyword evidence="12" id="KW-1185">Reference proteome</keyword>
<keyword evidence="6" id="KW-0804">Transcription</keyword>
<dbReference type="CDD" id="cd00018">
    <property type="entry name" value="AP2"/>
    <property type="match status" value="1"/>
</dbReference>
<keyword evidence="4" id="KW-0238">DNA-binding</keyword>
<evidence type="ECO:0000256" key="8">
    <source>
        <dbReference type="ARBA" id="ARBA00024343"/>
    </source>
</evidence>
<dbReference type="PROSITE" id="PS51032">
    <property type="entry name" value="AP2_ERF"/>
    <property type="match status" value="1"/>
</dbReference>
<keyword evidence="3" id="KW-0805">Transcription regulation</keyword>
<dbReference type="SMART" id="SM00380">
    <property type="entry name" value="AP2"/>
    <property type="match status" value="1"/>
</dbReference>
<dbReference type="InterPro" id="IPR016177">
    <property type="entry name" value="DNA-bd_dom_sf"/>
</dbReference>
<evidence type="ECO:0000313" key="12">
    <source>
        <dbReference type="Proteomes" id="UP001630127"/>
    </source>
</evidence>
<dbReference type="PANTHER" id="PTHR31985">
    <property type="entry name" value="ETHYLENE-RESPONSIVE TRANSCRIPTION FACTOR ERF042-RELATED"/>
    <property type="match status" value="1"/>
</dbReference>
<evidence type="ECO:0000256" key="4">
    <source>
        <dbReference type="ARBA" id="ARBA00023125"/>
    </source>
</evidence>
<evidence type="ECO:0000256" key="5">
    <source>
        <dbReference type="ARBA" id="ARBA00023159"/>
    </source>
</evidence>
<evidence type="ECO:0000256" key="2">
    <source>
        <dbReference type="ARBA" id="ARBA00022821"/>
    </source>
</evidence>
<feature type="domain" description="AP2/ERF" evidence="10">
    <location>
        <begin position="101"/>
        <end position="158"/>
    </location>
</feature>
<dbReference type="InterPro" id="IPR051032">
    <property type="entry name" value="AP2/ERF_TF_ERF_subfamily"/>
</dbReference>
<dbReference type="FunFam" id="3.30.730.10:FF:000001">
    <property type="entry name" value="Ethylene-responsive transcription factor 2"/>
    <property type="match status" value="1"/>
</dbReference>
<dbReference type="GO" id="GO:0005634">
    <property type="term" value="C:nucleus"/>
    <property type="evidence" value="ECO:0007669"/>
    <property type="project" value="UniProtKB-SubCell"/>
</dbReference>
<dbReference type="Proteomes" id="UP001630127">
    <property type="component" value="Unassembled WGS sequence"/>
</dbReference>
<dbReference type="Pfam" id="PF00847">
    <property type="entry name" value="AP2"/>
    <property type="match status" value="1"/>
</dbReference>
<feature type="compositionally biased region" description="Low complexity" evidence="9">
    <location>
        <begin position="204"/>
        <end position="215"/>
    </location>
</feature>
<dbReference type="SUPFAM" id="SSF54171">
    <property type="entry name" value="DNA-binding domain"/>
    <property type="match status" value="1"/>
</dbReference>
<protein>
    <recommendedName>
        <fullName evidence="10">AP2/ERF domain-containing protein</fullName>
    </recommendedName>
</protein>
<feature type="region of interest" description="Disordered" evidence="9">
    <location>
        <begin position="190"/>
        <end position="227"/>
    </location>
</feature>
<feature type="compositionally biased region" description="Polar residues" evidence="9">
    <location>
        <begin position="70"/>
        <end position="83"/>
    </location>
</feature>
<dbReference type="GO" id="GO:0006952">
    <property type="term" value="P:defense response"/>
    <property type="evidence" value="ECO:0007669"/>
    <property type="project" value="UniProtKB-KW"/>
</dbReference>
<gene>
    <name evidence="11" type="ORF">ACH5RR_023790</name>
</gene>
<accession>A0ABD2ZGP6</accession>
<keyword evidence="2" id="KW-0611">Plant defense</keyword>
<evidence type="ECO:0000256" key="9">
    <source>
        <dbReference type="SAM" id="MobiDB-lite"/>
    </source>
</evidence>
<organism evidence="11 12">
    <name type="scientific">Cinchona calisaya</name>
    <dbReference type="NCBI Taxonomy" id="153742"/>
    <lineage>
        <taxon>Eukaryota</taxon>
        <taxon>Viridiplantae</taxon>
        <taxon>Streptophyta</taxon>
        <taxon>Embryophyta</taxon>
        <taxon>Tracheophyta</taxon>
        <taxon>Spermatophyta</taxon>
        <taxon>Magnoliopsida</taxon>
        <taxon>eudicotyledons</taxon>
        <taxon>Gunneridae</taxon>
        <taxon>Pentapetalae</taxon>
        <taxon>asterids</taxon>
        <taxon>lamiids</taxon>
        <taxon>Gentianales</taxon>
        <taxon>Rubiaceae</taxon>
        <taxon>Cinchonoideae</taxon>
        <taxon>Cinchoneae</taxon>
        <taxon>Cinchona</taxon>
    </lineage>
</organism>
<evidence type="ECO:0000256" key="3">
    <source>
        <dbReference type="ARBA" id="ARBA00023015"/>
    </source>
</evidence>
<dbReference type="Gene3D" id="3.30.730.10">
    <property type="entry name" value="AP2/ERF domain"/>
    <property type="match status" value="1"/>
</dbReference>
<proteinExistence type="inferred from homology"/>
<keyword evidence="5" id="KW-0010">Activator</keyword>
<evidence type="ECO:0000313" key="11">
    <source>
        <dbReference type="EMBL" id="KAL3516888.1"/>
    </source>
</evidence>
<feature type="compositionally biased region" description="Polar residues" evidence="9">
    <location>
        <begin position="1"/>
        <end position="12"/>
    </location>
</feature>
<feature type="region of interest" description="Disordered" evidence="9">
    <location>
        <begin position="1"/>
        <end position="102"/>
    </location>
</feature>
<evidence type="ECO:0000259" key="10">
    <source>
        <dbReference type="PROSITE" id="PS51032"/>
    </source>
</evidence>
<dbReference type="PRINTS" id="PR00367">
    <property type="entry name" value="ETHRSPELEMNT"/>
</dbReference>
<comment type="similarity">
    <text evidence="8">Belongs to the AP2/ERF transcription factor family. ERF subfamily.</text>
</comment>
<name>A0ABD2ZGP6_9GENT</name>
<evidence type="ECO:0000256" key="7">
    <source>
        <dbReference type="ARBA" id="ARBA00023242"/>
    </source>
</evidence>
<feature type="compositionally biased region" description="Low complexity" evidence="9">
    <location>
        <begin position="19"/>
        <end position="60"/>
    </location>
</feature>
<feature type="compositionally biased region" description="Polar residues" evidence="9">
    <location>
        <begin position="216"/>
        <end position="225"/>
    </location>
</feature>
<evidence type="ECO:0000256" key="1">
    <source>
        <dbReference type="ARBA" id="ARBA00004123"/>
    </source>
</evidence>
<dbReference type="InterPro" id="IPR036955">
    <property type="entry name" value="AP2/ERF_dom_sf"/>
</dbReference>
<keyword evidence="7" id="KW-0539">Nucleus</keyword>
<dbReference type="InterPro" id="IPR001471">
    <property type="entry name" value="AP2/ERF_dom"/>
</dbReference>